<dbReference type="HOGENOM" id="CLU_1771015_0_0_1"/>
<name>A0A0E0FDH0_9ORYZ</name>
<reference evidence="5" key="2">
    <citation type="submission" date="2018-05" db="EMBL/GenBank/DDBJ databases">
        <title>OmerRS3 (Oryza meridionalis Reference Sequence Version 3).</title>
        <authorList>
            <person name="Zhang J."/>
            <person name="Kudrna D."/>
            <person name="Lee S."/>
            <person name="Talag J."/>
            <person name="Welchert J."/>
            <person name="Wing R.A."/>
        </authorList>
    </citation>
    <scope>NUCLEOTIDE SEQUENCE [LARGE SCALE GENOMIC DNA]</scope>
    <source>
        <strain evidence="5">cv. OR44</strain>
    </source>
</reference>
<keyword evidence="2" id="KW-0863">Zinc-finger</keyword>
<dbReference type="GO" id="GO:0008270">
    <property type="term" value="F:zinc ion binding"/>
    <property type="evidence" value="ECO:0007669"/>
    <property type="project" value="UniProtKB-KW"/>
</dbReference>
<dbReference type="Pfam" id="PF02892">
    <property type="entry name" value="zf-BED"/>
    <property type="match status" value="1"/>
</dbReference>
<keyword evidence="6" id="KW-1185">Reference proteome</keyword>
<sequence length="147" mass="15912">MSATASSFVTNTAQACAGSLLEPVVTPNFAAAAMAGNSSFNCHMIINNDSVTSDFFTVIVDQDHVPSPTSHATGVSSSRRRRSAVFQHMELDLASNTTASCKYCLKRYSARPGSGTKHLIRHACSCLEKNGRREEADELRVKTSRKK</sequence>
<dbReference type="SMART" id="SM00614">
    <property type="entry name" value="ZnF_BED"/>
    <property type="match status" value="1"/>
</dbReference>
<evidence type="ECO:0000313" key="5">
    <source>
        <dbReference type="EnsemblPlants" id="OMERI12G11770.1"/>
    </source>
</evidence>
<feature type="domain" description="BED-type" evidence="4">
    <location>
        <begin position="84"/>
        <end position="122"/>
    </location>
</feature>
<organism evidence="5">
    <name type="scientific">Oryza meridionalis</name>
    <dbReference type="NCBI Taxonomy" id="40149"/>
    <lineage>
        <taxon>Eukaryota</taxon>
        <taxon>Viridiplantae</taxon>
        <taxon>Streptophyta</taxon>
        <taxon>Embryophyta</taxon>
        <taxon>Tracheophyta</taxon>
        <taxon>Spermatophyta</taxon>
        <taxon>Magnoliopsida</taxon>
        <taxon>Liliopsida</taxon>
        <taxon>Poales</taxon>
        <taxon>Poaceae</taxon>
        <taxon>BOP clade</taxon>
        <taxon>Oryzoideae</taxon>
        <taxon>Oryzeae</taxon>
        <taxon>Oryzinae</taxon>
        <taxon>Oryza</taxon>
    </lineage>
</organism>
<dbReference type="EnsemblPlants" id="OMERI12G11770.1">
    <property type="protein sequence ID" value="OMERI12G11770.1"/>
    <property type="gene ID" value="OMERI12G11770"/>
</dbReference>
<dbReference type="AlphaFoldDB" id="A0A0E0FDH0"/>
<dbReference type="Proteomes" id="UP000008021">
    <property type="component" value="Chromosome 12"/>
</dbReference>
<dbReference type="GO" id="GO:0003677">
    <property type="term" value="F:DNA binding"/>
    <property type="evidence" value="ECO:0007669"/>
    <property type="project" value="InterPro"/>
</dbReference>
<accession>A0A0E0FDH0</accession>
<dbReference type="Gramene" id="OMERI12G11770.1">
    <property type="protein sequence ID" value="OMERI12G11770.1"/>
    <property type="gene ID" value="OMERI12G11770"/>
</dbReference>
<evidence type="ECO:0000256" key="3">
    <source>
        <dbReference type="ARBA" id="ARBA00022833"/>
    </source>
</evidence>
<keyword evidence="1" id="KW-0479">Metal-binding</keyword>
<dbReference type="InterPro" id="IPR003656">
    <property type="entry name" value="Znf_BED"/>
</dbReference>
<evidence type="ECO:0000259" key="4">
    <source>
        <dbReference type="Pfam" id="PF02892"/>
    </source>
</evidence>
<reference evidence="5" key="1">
    <citation type="submission" date="2015-04" db="UniProtKB">
        <authorList>
            <consortium name="EnsemblPlants"/>
        </authorList>
    </citation>
    <scope>IDENTIFICATION</scope>
</reference>
<keyword evidence="3" id="KW-0862">Zinc</keyword>
<evidence type="ECO:0000256" key="1">
    <source>
        <dbReference type="ARBA" id="ARBA00022723"/>
    </source>
</evidence>
<evidence type="ECO:0000313" key="6">
    <source>
        <dbReference type="Proteomes" id="UP000008021"/>
    </source>
</evidence>
<evidence type="ECO:0000256" key="2">
    <source>
        <dbReference type="ARBA" id="ARBA00022771"/>
    </source>
</evidence>
<protein>
    <recommendedName>
        <fullName evidence="4">BED-type domain-containing protein</fullName>
    </recommendedName>
</protein>
<proteinExistence type="predicted"/>